<accession>W6U9R2</accession>
<organism evidence="1 2">
    <name type="scientific">Echinococcus granulosus</name>
    <name type="common">Hydatid tapeworm</name>
    <dbReference type="NCBI Taxonomy" id="6210"/>
    <lineage>
        <taxon>Eukaryota</taxon>
        <taxon>Metazoa</taxon>
        <taxon>Spiralia</taxon>
        <taxon>Lophotrochozoa</taxon>
        <taxon>Platyhelminthes</taxon>
        <taxon>Cestoda</taxon>
        <taxon>Eucestoda</taxon>
        <taxon>Cyclophyllidea</taxon>
        <taxon>Taeniidae</taxon>
        <taxon>Echinococcus</taxon>
        <taxon>Echinococcus granulosus group</taxon>
    </lineage>
</organism>
<keyword evidence="2" id="KW-1185">Reference proteome</keyword>
<dbReference type="GeneID" id="36343125"/>
<gene>
    <name evidence="1" type="ORF">EGR_07410</name>
</gene>
<evidence type="ECO:0000313" key="2">
    <source>
        <dbReference type="Proteomes" id="UP000019149"/>
    </source>
</evidence>
<reference evidence="1 2" key="1">
    <citation type="journal article" date="2013" name="Nat. Genet.">
        <title>The genome of the hydatid tapeworm Echinococcus granulosus.</title>
        <authorList>
            <person name="Zheng H."/>
            <person name="Zhang W."/>
            <person name="Zhang L."/>
            <person name="Zhang Z."/>
            <person name="Li J."/>
            <person name="Lu G."/>
            <person name="Zhu Y."/>
            <person name="Wang Y."/>
            <person name="Huang Y."/>
            <person name="Liu J."/>
            <person name="Kang H."/>
            <person name="Chen J."/>
            <person name="Wang L."/>
            <person name="Chen A."/>
            <person name="Yu S."/>
            <person name="Gao Z."/>
            <person name="Jin L."/>
            <person name="Gu W."/>
            <person name="Wang Z."/>
            <person name="Zhao L."/>
            <person name="Shi B."/>
            <person name="Wen H."/>
            <person name="Lin R."/>
            <person name="Jones M.K."/>
            <person name="Brejova B."/>
            <person name="Vinar T."/>
            <person name="Zhao G."/>
            <person name="McManus D.P."/>
            <person name="Chen Z."/>
            <person name="Zhou Y."/>
            <person name="Wang S."/>
        </authorList>
    </citation>
    <scope>NUCLEOTIDE SEQUENCE [LARGE SCALE GENOMIC DNA]</scope>
</reference>
<dbReference type="KEGG" id="egl:EGR_07410"/>
<proteinExistence type="predicted"/>
<dbReference type="RefSeq" id="XP_024348946.1">
    <property type="nucleotide sequence ID" value="XM_024496659.1"/>
</dbReference>
<dbReference type="CTD" id="36343125"/>
<sequence length="141" mass="15496">MKGNENLTPVYGLVDLILPKSGVPLLFAMIFSISSVGGRLGNSTLYLELSTACQMHCLFSRSPINDKQAENFPRGIAGAPSHCFNRLALKCSTKSIREPLNAHFSGSSKFPPDFPEFAIISPRKDNISKVKNLSFLQPCFF</sequence>
<evidence type="ECO:0000313" key="1">
    <source>
        <dbReference type="EMBL" id="EUB57750.1"/>
    </source>
</evidence>
<dbReference type="AlphaFoldDB" id="W6U9R2"/>
<dbReference type="EMBL" id="APAU02000076">
    <property type="protein sequence ID" value="EUB57750.1"/>
    <property type="molecule type" value="Genomic_DNA"/>
</dbReference>
<comment type="caution">
    <text evidence="1">The sequence shown here is derived from an EMBL/GenBank/DDBJ whole genome shotgun (WGS) entry which is preliminary data.</text>
</comment>
<protein>
    <submittedName>
        <fullName evidence="1">Uncharacterized protein</fullName>
    </submittedName>
</protein>
<dbReference type="Proteomes" id="UP000019149">
    <property type="component" value="Unassembled WGS sequence"/>
</dbReference>
<name>W6U9R2_ECHGR</name>